<protein>
    <recommendedName>
        <fullName evidence="3">26S proteasome non-ATPase regulatory subunit 5</fullName>
    </recommendedName>
</protein>
<dbReference type="Proteomes" id="UP000019132">
    <property type="component" value="Unassembled WGS sequence"/>
</dbReference>
<sequence>MRNLDTIFQKKNGNMDLDAVWQQILQFQDNYIATSGSIAPSPQEQALVREFLQRVPVAALFACLQDASDRSDDKQVKEVCSCIDRVLGADGSDGVFFQPDINSFLRAGLSHFEKRARVLTVNQLAVHLGRNPTLEQVSVVANPLIIDELCNVIADEDAEVASKASNVLELFARFPEGEFFRSVLDSLNSKAQSSEIEENSIEYMRYLEVIARICQQSDARMKHAIGNGAVHLILNCLKSDDPLFLMNVVDLIPNLCNTRLGIQYIFQSGALQLLLNMSEDPFVGGSAIRLIGEISATAAKLNVQSWNWSDPVLSKAFLETIESKMQGSDSLQQIAAMDALAAFGSSSDKELHLLLQHTSLCKIWLQLGSSSKMEVKANCFHSLARILGAPTRLARASEDVPAENAGIWALHERLFNSLGLECRNQSTLLYLMEVLRQPFEELRSAIFALLRAVAAQNNEWSMRALLSYGGFFEFLMDRSTEPTKETREWKFAVADAVVASPFQSKLDAVTLEKLRAHMRKGPYIGVAPPSMDLEAA</sequence>
<reference evidence="1" key="3">
    <citation type="submission" date="2015-02" db="UniProtKB">
        <authorList>
            <consortium name="EnsemblProtists"/>
        </authorList>
    </citation>
    <scope>IDENTIFICATION</scope>
    <source>
        <strain evidence="1">DAOM BR144</strain>
    </source>
</reference>
<dbReference type="STRING" id="431595.K3WJW2"/>
<organism evidence="1 2">
    <name type="scientific">Globisporangium ultimum (strain ATCC 200006 / CBS 805.95 / DAOM BR144)</name>
    <name type="common">Pythium ultimum</name>
    <dbReference type="NCBI Taxonomy" id="431595"/>
    <lineage>
        <taxon>Eukaryota</taxon>
        <taxon>Sar</taxon>
        <taxon>Stramenopiles</taxon>
        <taxon>Oomycota</taxon>
        <taxon>Peronosporomycetes</taxon>
        <taxon>Pythiales</taxon>
        <taxon>Pythiaceae</taxon>
        <taxon>Globisporangium</taxon>
    </lineage>
</organism>
<dbReference type="eggNOG" id="KOG4413">
    <property type="taxonomic scope" value="Eukaryota"/>
</dbReference>
<dbReference type="OMA" id="WGQEYIS"/>
<name>K3WJW2_GLOUD</name>
<proteinExistence type="predicted"/>
<evidence type="ECO:0000313" key="1">
    <source>
        <dbReference type="EnsemblProtists" id="PYU1_T005254"/>
    </source>
</evidence>
<dbReference type="Pfam" id="PF10508">
    <property type="entry name" value="Proteasom_PSMB"/>
    <property type="match status" value="1"/>
</dbReference>
<dbReference type="InterPro" id="IPR011989">
    <property type="entry name" value="ARM-like"/>
</dbReference>
<reference evidence="2" key="1">
    <citation type="journal article" date="2010" name="Genome Biol.">
        <title>Genome sequence of the necrotrophic plant pathogen Pythium ultimum reveals original pathogenicity mechanisms and effector repertoire.</title>
        <authorList>
            <person name="Levesque C.A."/>
            <person name="Brouwer H."/>
            <person name="Cano L."/>
            <person name="Hamilton J.P."/>
            <person name="Holt C."/>
            <person name="Huitema E."/>
            <person name="Raffaele S."/>
            <person name="Robideau G.P."/>
            <person name="Thines M."/>
            <person name="Win J."/>
            <person name="Zerillo M.M."/>
            <person name="Beakes G.W."/>
            <person name="Boore J.L."/>
            <person name="Busam D."/>
            <person name="Dumas B."/>
            <person name="Ferriera S."/>
            <person name="Fuerstenberg S.I."/>
            <person name="Gachon C.M."/>
            <person name="Gaulin E."/>
            <person name="Govers F."/>
            <person name="Grenville-Briggs L."/>
            <person name="Horner N."/>
            <person name="Hostetler J."/>
            <person name="Jiang R.H."/>
            <person name="Johnson J."/>
            <person name="Krajaejun T."/>
            <person name="Lin H."/>
            <person name="Meijer H.J."/>
            <person name="Moore B."/>
            <person name="Morris P."/>
            <person name="Phuntmart V."/>
            <person name="Puiu D."/>
            <person name="Shetty J."/>
            <person name="Stajich J.E."/>
            <person name="Tripathy S."/>
            <person name="Wawra S."/>
            <person name="van West P."/>
            <person name="Whitty B.R."/>
            <person name="Coutinho P.M."/>
            <person name="Henrissat B."/>
            <person name="Martin F."/>
            <person name="Thomas P.D."/>
            <person name="Tyler B.M."/>
            <person name="De Vries R.P."/>
            <person name="Kamoun S."/>
            <person name="Yandell M."/>
            <person name="Tisserat N."/>
            <person name="Buell C.R."/>
        </authorList>
    </citation>
    <scope>NUCLEOTIDE SEQUENCE</scope>
    <source>
        <strain evidence="2">DAOM:BR144</strain>
    </source>
</reference>
<dbReference type="PANTHER" id="PTHR13554:SF10">
    <property type="entry name" value="26S PROTEASOME NON-ATPASE REGULATORY SUBUNIT 5"/>
    <property type="match status" value="1"/>
</dbReference>
<dbReference type="PANTHER" id="PTHR13554">
    <property type="entry name" value="26S PROTEASOME NON-ATPASE REGULATORY SUBUNIT 5-RELATED"/>
    <property type="match status" value="1"/>
</dbReference>
<reference evidence="2" key="2">
    <citation type="submission" date="2010-04" db="EMBL/GenBank/DDBJ databases">
        <authorList>
            <person name="Buell R."/>
            <person name="Hamilton J."/>
            <person name="Hostetler J."/>
        </authorList>
    </citation>
    <scope>NUCLEOTIDE SEQUENCE [LARGE SCALE GENOMIC DNA]</scope>
    <source>
        <strain evidence="2">DAOM:BR144</strain>
    </source>
</reference>
<dbReference type="GO" id="GO:0005829">
    <property type="term" value="C:cytosol"/>
    <property type="evidence" value="ECO:0007669"/>
    <property type="project" value="TreeGrafter"/>
</dbReference>
<dbReference type="HOGENOM" id="CLU_508563_0_0_1"/>
<dbReference type="InParanoid" id="K3WJW2"/>
<dbReference type="VEuPathDB" id="FungiDB:PYU1_G005243"/>
<dbReference type="AlphaFoldDB" id="K3WJW2"/>
<dbReference type="Gene3D" id="1.25.10.10">
    <property type="entry name" value="Leucine-rich Repeat Variant"/>
    <property type="match status" value="2"/>
</dbReference>
<accession>K3WJW2</accession>
<dbReference type="InterPro" id="IPR019538">
    <property type="entry name" value="PSMD5"/>
</dbReference>
<dbReference type="EnsemblProtists" id="PYU1_T005254">
    <property type="protein sequence ID" value="PYU1_T005254"/>
    <property type="gene ID" value="PYU1_G005243"/>
</dbReference>
<dbReference type="InterPro" id="IPR016024">
    <property type="entry name" value="ARM-type_fold"/>
</dbReference>
<keyword evidence="2" id="KW-1185">Reference proteome</keyword>
<evidence type="ECO:0008006" key="3">
    <source>
        <dbReference type="Google" id="ProtNLM"/>
    </source>
</evidence>
<evidence type="ECO:0000313" key="2">
    <source>
        <dbReference type="Proteomes" id="UP000019132"/>
    </source>
</evidence>
<dbReference type="SUPFAM" id="SSF48371">
    <property type="entry name" value="ARM repeat"/>
    <property type="match status" value="1"/>
</dbReference>
<dbReference type="GO" id="GO:0043248">
    <property type="term" value="P:proteasome assembly"/>
    <property type="evidence" value="ECO:0007669"/>
    <property type="project" value="InterPro"/>
</dbReference>
<dbReference type="EMBL" id="GL376633">
    <property type="status" value="NOT_ANNOTATED_CDS"/>
    <property type="molecule type" value="Genomic_DNA"/>
</dbReference>